<reference evidence="9 10" key="1">
    <citation type="submission" date="2017-12" db="EMBL/GenBank/DDBJ databases">
        <authorList>
            <person name="Paulsen S."/>
            <person name="Gram L.K."/>
        </authorList>
    </citation>
    <scope>NUCLEOTIDE SEQUENCE [LARGE SCALE GENOMIC DNA]</scope>
    <source>
        <strain evidence="9 10">S2897</strain>
    </source>
</reference>
<dbReference type="Proteomes" id="UP000305874">
    <property type="component" value="Unassembled WGS sequence"/>
</dbReference>
<dbReference type="EMBL" id="PNCG01000839">
    <property type="protein sequence ID" value="TMP71537.1"/>
    <property type="molecule type" value="Genomic_DNA"/>
</dbReference>
<reference evidence="10" key="2">
    <citation type="submission" date="2019-06" db="EMBL/GenBank/DDBJ databases">
        <title>Co-occurence of chitin degradation, pigmentation and bioactivity in marine Pseudoalteromonas.</title>
        <authorList>
            <person name="Sonnenschein E.C."/>
            <person name="Bech P.K."/>
        </authorList>
    </citation>
    <scope>NUCLEOTIDE SEQUENCE [LARGE SCALE GENOMIC DNA]</scope>
    <source>
        <strain evidence="10">S2897</strain>
    </source>
</reference>
<dbReference type="InterPro" id="IPR002569">
    <property type="entry name" value="Met_Sox_Rdtase_MsrA_dom"/>
</dbReference>
<keyword evidence="4" id="KW-0560">Oxidoreductase</keyword>
<dbReference type="Pfam" id="PF01625">
    <property type="entry name" value="PMSR"/>
    <property type="match status" value="1"/>
</dbReference>
<dbReference type="PANTHER" id="PTHR42799:SF2">
    <property type="entry name" value="MITOCHONDRIAL PEPTIDE METHIONINE SULFOXIDE REDUCTASE"/>
    <property type="match status" value="1"/>
</dbReference>
<evidence type="ECO:0000313" key="10">
    <source>
        <dbReference type="Proteomes" id="UP000305874"/>
    </source>
</evidence>
<feature type="non-terminal residue" evidence="9">
    <location>
        <position position="1"/>
    </location>
</feature>
<dbReference type="GO" id="GO:0008113">
    <property type="term" value="F:peptide-methionine (S)-S-oxide reductase activity"/>
    <property type="evidence" value="ECO:0007669"/>
    <property type="project" value="UniProtKB-EC"/>
</dbReference>
<dbReference type="AlphaFoldDB" id="A0A5S3YID5"/>
<name>A0A5S3YID5_9GAMM</name>
<evidence type="ECO:0000313" key="9">
    <source>
        <dbReference type="EMBL" id="TMP71537.1"/>
    </source>
</evidence>
<protein>
    <recommendedName>
        <fullName evidence="3">Peptide methionine sulfoxide reductase MsrA</fullName>
        <ecNumber evidence="2">1.8.4.11</ecNumber>
    </recommendedName>
    <alternativeName>
        <fullName evidence="5">Peptide-methionine (S)-S-oxide reductase</fullName>
    </alternativeName>
</protein>
<evidence type="ECO:0000259" key="8">
    <source>
        <dbReference type="Pfam" id="PF01625"/>
    </source>
</evidence>
<evidence type="ECO:0000256" key="1">
    <source>
        <dbReference type="ARBA" id="ARBA00005591"/>
    </source>
</evidence>
<comment type="catalytic activity">
    <reaction evidence="7">
        <text>[thioredoxin]-disulfide + L-methionine + H2O = L-methionine (S)-S-oxide + [thioredoxin]-dithiol</text>
        <dbReference type="Rhea" id="RHEA:19993"/>
        <dbReference type="Rhea" id="RHEA-COMP:10698"/>
        <dbReference type="Rhea" id="RHEA-COMP:10700"/>
        <dbReference type="ChEBI" id="CHEBI:15377"/>
        <dbReference type="ChEBI" id="CHEBI:29950"/>
        <dbReference type="ChEBI" id="CHEBI:50058"/>
        <dbReference type="ChEBI" id="CHEBI:57844"/>
        <dbReference type="ChEBI" id="CHEBI:58772"/>
        <dbReference type="EC" id="1.8.4.11"/>
    </reaction>
</comment>
<dbReference type="GO" id="GO:0034599">
    <property type="term" value="P:cellular response to oxidative stress"/>
    <property type="evidence" value="ECO:0007669"/>
    <property type="project" value="TreeGrafter"/>
</dbReference>
<sequence>NYAEVVKVTYNANILTTETLLKSYFESHDPTQKNRQGNDIGTQYRSTILFSELDQKNVAIKLKATYQALLAKNGYGKIQTNIKPLDKFYSAEEYHQNYLV</sequence>
<evidence type="ECO:0000256" key="2">
    <source>
        <dbReference type="ARBA" id="ARBA00012502"/>
    </source>
</evidence>
<evidence type="ECO:0000256" key="4">
    <source>
        <dbReference type="ARBA" id="ARBA00023002"/>
    </source>
</evidence>
<comment type="similarity">
    <text evidence="1">Belongs to the MsrA Met sulfoxide reductase family.</text>
</comment>
<dbReference type="GO" id="GO:0005737">
    <property type="term" value="C:cytoplasm"/>
    <property type="evidence" value="ECO:0007669"/>
    <property type="project" value="TreeGrafter"/>
</dbReference>
<dbReference type="InterPro" id="IPR050162">
    <property type="entry name" value="MsrA_MetSO_reductase"/>
</dbReference>
<comment type="catalytic activity">
    <reaction evidence="6">
        <text>L-methionyl-[protein] + [thioredoxin]-disulfide + H2O = L-methionyl-(S)-S-oxide-[protein] + [thioredoxin]-dithiol</text>
        <dbReference type="Rhea" id="RHEA:14217"/>
        <dbReference type="Rhea" id="RHEA-COMP:10698"/>
        <dbReference type="Rhea" id="RHEA-COMP:10700"/>
        <dbReference type="Rhea" id="RHEA-COMP:12313"/>
        <dbReference type="Rhea" id="RHEA-COMP:12315"/>
        <dbReference type="ChEBI" id="CHEBI:15377"/>
        <dbReference type="ChEBI" id="CHEBI:16044"/>
        <dbReference type="ChEBI" id="CHEBI:29950"/>
        <dbReference type="ChEBI" id="CHEBI:44120"/>
        <dbReference type="ChEBI" id="CHEBI:50058"/>
        <dbReference type="EC" id="1.8.4.11"/>
    </reaction>
</comment>
<dbReference type="EC" id="1.8.4.11" evidence="2"/>
<evidence type="ECO:0000256" key="7">
    <source>
        <dbReference type="ARBA" id="ARBA00048782"/>
    </source>
</evidence>
<gene>
    <name evidence="9" type="ORF">CWC05_22760</name>
</gene>
<proteinExistence type="inferred from homology"/>
<evidence type="ECO:0000256" key="5">
    <source>
        <dbReference type="ARBA" id="ARBA00030643"/>
    </source>
</evidence>
<feature type="domain" description="Peptide methionine sulphoxide reductase MsrA" evidence="8">
    <location>
        <begin position="2"/>
        <end position="99"/>
    </location>
</feature>
<dbReference type="PANTHER" id="PTHR42799">
    <property type="entry name" value="MITOCHONDRIAL PEPTIDE METHIONINE SULFOXIDE REDUCTASE"/>
    <property type="match status" value="1"/>
</dbReference>
<feature type="non-terminal residue" evidence="9">
    <location>
        <position position="100"/>
    </location>
</feature>
<comment type="caution">
    <text evidence="9">The sequence shown here is derived from an EMBL/GenBank/DDBJ whole genome shotgun (WGS) entry which is preliminary data.</text>
</comment>
<evidence type="ECO:0000256" key="3">
    <source>
        <dbReference type="ARBA" id="ARBA00021129"/>
    </source>
</evidence>
<evidence type="ECO:0000256" key="6">
    <source>
        <dbReference type="ARBA" id="ARBA00047806"/>
    </source>
</evidence>
<dbReference type="InterPro" id="IPR036509">
    <property type="entry name" value="Met_Sox_Rdtase_MsrA_sf"/>
</dbReference>
<organism evidence="9 10">
    <name type="scientific">Pseudoalteromonas ruthenica</name>
    <dbReference type="NCBI Taxonomy" id="151081"/>
    <lineage>
        <taxon>Bacteria</taxon>
        <taxon>Pseudomonadati</taxon>
        <taxon>Pseudomonadota</taxon>
        <taxon>Gammaproteobacteria</taxon>
        <taxon>Alteromonadales</taxon>
        <taxon>Pseudoalteromonadaceae</taxon>
        <taxon>Pseudoalteromonas</taxon>
    </lineage>
</organism>
<dbReference type="SUPFAM" id="SSF55068">
    <property type="entry name" value="Peptide methionine sulfoxide reductase"/>
    <property type="match status" value="1"/>
</dbReference>
<accession>A0A5S3YID5</accession>
<dbReference type="Gene3D" id="3.30.1060.10">
    <property type="entry name" value="Peptide methionine sulphoxide reductase MsrA"/>
    <property type="match status" value="1"/>
</dbReference>
<dbReference type="RefSeq" id="WP_138549423.1">
    <property type="nucleotide sequence ID" value="NZ_PNCG01000839.1"/>
</dbReference>